<sequence>MALAVDVLLLAVDIPPLVVDVPLLAVDIPPLVVDVPLPAIDIPRLAIDIPPRAIHAPPELANADQKMKKSLITIVTRDFFVTERYLNGSLLV</sequence>
<organism evidence="1 2">
    <name type="scientific">Virgibacillus siamensis</name>
    <dbReference type="NCBI Taxonomy" id="480071"/>
    <lineage>
        <taxon>Bacteria</taxon>
        <taxon>Bacillati</taxon>
        <taxon>Bacillota</taxon>
        <taxon>Bacilli</taxon>
        <taxon>Bacillales</taxon>
        <taxon>Bacillaceae</taxon>
        <taxon>Virgibacillus</taxon>
    </lineage>
</organism>
<reference evidence="2" key="1">
    <citation type="journal article" date="2019" name="Int. J. Syst. Evol. Microbiol.">
        <title>The Global Catalogue of Microorganisms (GCM) 10K type strain sequencing project: providing services to taxonomists for standard genome sequencing and annotation.</title>
        <authorList>
            <consortium name="The Broad Institute Genomics Platform"/>
            <consortium name="The Broad Institute Genome Sequencing Center for Infectious Disease"/>
            <person name="Wu L."/>
            <person name="Ma J."/>
        </authorList>
    </citation>
    <scope>NUCLEOTIDE SEQUENCE [LARGE SCALE GENOMIC DNA]</scope>
    <source>
        <strain evidence="2">JCM 15395</strain>
    </source>
</reference>
<comment type="caution">
    <text evidence="1">The sequence shown here is derived from an EMBL/GenBank/DDBJ whole genome shotgun (WGS) entry which is preliminary data.</text>
</comment>
<evidence type="ECO:0000313" key="2">
    <source>
        <dbReference type="Proteomes" id="UP001500866"/>
    </source>
</evidence>
<evidence type="ECO:0000313" key="1">
    <source>
        <dbReference type="EMBL" id="GAA0605233.1"/>
    </source>
</evidence>
<keyword evidence="2" id="KW-1185">Reference proteome</keyword>
<name>A0ABP3RD63_9BACI</name>
<dbReference type="EMBL" id="BAAADS010000016">
    <property type="protein sequence ID" value="GAA0605233.1"/>
    <property type="molecule type" value="Genomic_DNA"/>
</dbReference>
<gene>
    <name evidence="1" type="ORF">GCM10009001_23120</name>
</gene>
<proteinExistence type="predicted"/>
<protein>
    <submittedName>
        <fullName evidence="1">Uncharacterized protein</fullName>
    </submittedName>
</protein>
<dbReference type="Proteomes" id="UP001500866">
    <property type="component" value="Unassembled WGS sequence"/>
</dbReference>
<accession>A0ABP3RD63</accession>